<feature type="region of interest" description="Disordered" evidence="1">
    <location>
        <begin position="206"/>
        <end position="244"/>
    </location>
</feature>
<feature type="region of interest" description="Disordered" evidence="1">
    <location>
        <begin position="1"/>
        <end position="24"/>
    </location>
</feature>
<proteinExistence type="predicted"/>
<feature type="region of interest" description="Disordered" evidence="1">
    <location>
        <begin position="709"/>
        <end position="729"/>
    </location>
</feature>
<gene>
    <name evidence="3" type="ORF">MCUN1_002067</name>
</gene>
<accession>A0AAF0J669</accession>
<dbReference type="InterPro" id="IPR000210">
    <property type="entry name" value="BTB/POZ_dom"/>
</dbReference>
<dbReference type="EMBL" id="CP119879">
    <property type="protein sequence ID" value="WFD35217.1"/>
    <property type="molecule type" value="Genomic_DNA"/>
</dbReference>
<evidence type="ECO:0000313" key="3">
    <source>
        <dbReference type="EMBL" id="WFD35217.1"/>
    </source>
</evidence>
<feature type="region of interest" description="Disordered" evidence="1">
    <location>
        <begin position="86"/>
        <end position="173"/>
    </location>
</feature>
<reference evidence="3" key="1">
    <citation type="submission" date="2023-03" db="EMBL/GenBank/DDBJ databases">
        <title>Mating type loci evolution in Malassezia.</title>
        <authorList>
            <person name="Coelho M.A."/>
        </authorList>
    </citation>
    <scope>NUCLEOTIDE SEQUENCE</scope>
    <source>
        <strain evidence="3">CBS 11721</strain>
    </source>
</reference>
<feature type="compositionally biased region" description="Polar residues" evidence="1">
    <location>
        <begin position="227"/>
        <end position="240"/>
    </location>
</feature>
<dbReference type="SUPFAM" id="SSF54695">
    <property type="entry name" value="POZ domain"/>
    <property type="match status" value="1"/>
</dbReference>
<keyword evidence="4" id="KW-1185">Reference proteome</keyword>
<dbReference type="Proteomes" id="UP001219933">
    <property type="component" value="Chromosome 3"/>
</dbReference>
<feature type="compositionally biased region" description="Basic residues" evidence="1">
    <location>
        <begin position="151"/>
        <end position="160"/>
    </location>
</feature>
<feature type="compositionally biased region" description="Polar residues" evidence="1">
    <location>
        <begin position="713"/>
        <end position="723"/>
    </location>
</feature>
<dbReference type="CDD" id="cd18186">
    <property type="entry name" value="BTB_POZ_ZBTB_KLHL-like"/>
    <property type="match status" value="1"/>
</dbReference>
<dbReference type="AlphaFoldDB" id="A0AAF0J669"/>
<sequence>MATRQSSETDAETRAGTPSSIYDEIFLTDRRSSTSSSAMGDSGLLINQRFTELSTEDENDTTVNANIVQRASSTCTNASLRSISGSSSVIADSPPPAPTTESPVATHAPRMTSPILSSRPDHQTAASAPADAEPVAALPAPAPAISDAHRVSRGSRRRRESAHGGGSHRGQIGLLPRNVLAALSSQSTEGSGHLLPSLYGTLSSEPAPTYTRPFSSNRLGQPHSLRAQPTTETSPVSATGDSDRTLRNDAAYAERILSGGPSISNAQPPGDILMTPVASARSLQARLCDTEQTHSLLFAPGALSDRGIAQRHADDVRKTCRFEENSIVAFVWTVDGVKQLKSDIESGSSGNPAWKVHPLFGEERWRVEFVRDGGFGVMLSCLALNALPFEARMSTQVTFALRAPRTPGAFVGETLWSETSDHVFYAQNEIITQRVPLDKAFAHAAVGEQDALEIVVQVAAGPALSSPRAFETRNTVAVPKALAGALASMVDDSNTGDVMVIVREKGIQQKPSAELAESVGLKSFVQPWQTGTAAPVPNAEELPVYVRDRVLWAHTPVLRARSDFFATMLDSSFSEGTHIEPSVRSRDSRRPFRVLRIPDADYVTVYWLLRFLYTDEVQFMHNEDIRAVALDDHWILAQGPGDARPDWRWHRVSDEGEAELLRTPQKQPLQPGASVPMMLGESGSSHALEVISDAQSPIIDHSPAVLGSRSSKDASNGVQTMSSDPHPHPPMFAVPPASALALYRIAHRYGITELCDAATAHIIAHLTPDNATNYLLCTTLFQELQSAVQRYIYEHWSEVSASAAFERCCDEVSAGEWGLSAGRSLVALMRNMPHRGR</sequence>
<organism evidence="3 4">
    <name type="scientific">Malassezia cuniculi</name>
    <dbReference type="NCBI Taxonomy" id="948313"/>
    <lineage>
        <taxon>Eukaryota</taxon>
        <taxon>Fungi</taxon>
        <taxon>Dikarya</taxon>
        <taxon>Basidiomycota</taxon>
        <taxon>Ustilaginomycotina</taxon>
        <taxon>Malasseziomycetes</taxon>
        <taxon>Malasseziales</taxon>
        <taxon>Malasseziaceae</taxon>
        <taxon>Malassezia</taxon>
    </lineage>
</organism>
<evidence type="ECO:0000256" key="1">
    <source>
        <dbReference type="SAM" id="MobiDB-lite"/>
    </source>
</evidence>
<protein>
    <recommendedName>
        <fullName evidence="2">BTB domain-containing protein</fullName>
    </recommendedName>
</protein>
<feature type="domain" description="BTB" evidence="2">
    <location>
        <begin position="540"/>
        <end position="621"/>
    </location>
</feature>
<evidence type="ECO:0000259" key="2">
    <source>
        <dbReference type="PROSITE" id="PS50097"/>
    </source>
</evidence>
<dbReference type="PROSITE" id="PS50097">
    <property type="entry name" value="BTB"/>
    <property type="match status" value="1"/>
</dbReference>
<dbReference type="Pfam" id="PF00651">
    <property type="entry name" value="BTB"/>
    <property type="match status" value="1"/>
</dbReference>
<dbReference type="InterPro" id="IPR011333">
    <property type="entry name" value="SKP1/BTB/POZ_sf"/>
</dbReference>
<evidence type="ECO:0000313" key="4">
    <source>
        <dbReference type="Proteomes" id="UP001219933"/>
    </source>
</evidence>
<feature type="compositionally biased region" description="Polar residues" evidence="1">
    <location>
        <begin position="206"/>
        <end position="219"/>
    </location>
</feature>
<dbReference type="PANTHER" id="PTHR24413">
    <property type="entry name" value="SPECKLE-TYPE POZ PROTEIN"/>
    <property type="match status" value="1"/>
</dbReference>
<feature type="compositionally biased region" description="Low complexity" evidence="1">
    <location>
        <begin position="125"/>
        <end position="139"/>
    </location>
</feature>
<dbReference type="Gene3D" id="3.30.710.10">
    <property type="entry name" value="Potassium Channel Kv1.1, Chain A"/>
    <property type="match status" value="1"/>
</dbReference>
<name>A0AAF0J669_9BASI</name>